<comment type="caution">
    <text evidence="2">The sequence shown here is derived from an EMBL/GenBank/DDBJ whole genome shotgun (WGS) entry which is preliminary data.</text>
</comment>
<protein>
    <recommendedName>
        <fullName evidence="4">Secreted protein</fullName>
    </recommendedName>
</protein>
<keyword evidence="1" id="KW-0732">Signal</keyword>
<evidence type="ECO:0000313" key="3">
    <source>
        <dbReference type="Proteomes" id="UP000486351"/>
    </source>
</evidence>
<name>A0A6G0QEC7_9STRA</name>
<reference evidence="2 3" key="1">
    <citation type="submission" date="2018-09" db="EMBL/GenBank/DDBJ databases">
        <title>Genomic investigation of the strawberry pathogen Phytophthora fragariae indicates pathogenicity is determined by transcriptional variation in three key races.</title>
        <authorList>
            <person name="Adams T.M."/>
            <person name="Armitage A.D."/>
            <person name="Sobczyk M.K."/>
            <person name="Bates H.J."/>
            <person name="Dunwell J.M."/>
            <person name="Nellist C.F."/>
            <person name="Harrison R.J."/>
        </authorList>
    </citation>
    <scope>NUCLEOTIDE SEQUENCE [LARGE SCALE GENOMIC DNA]</scope>
    <source>
        <strain evidence="2 3">NOV-77</strain>
    </source>
</reference>
<evidence type="ECO:0008006" key="4">
    <source>
        <dbReference type="Google" id="ProtNLM"/>
    </source>
</evidence>
<accession>A0A6G0QEC7</accession>
<evidence type="ECO:0000313" key="2">
    <source>
        <dbReference type="EMBL" id="KAE9283556.1"/>
    </source>
</evidence>
<feature type="chain" id="PRO_5026076878" description="Secreted protein" evidence="1">
    <location>
        <begin position="17"/>
        <end position="53"/>
    </location>
</feature>
<evidence type="ECO:0000256" key="1">
    <source>
        <dbReference type="SAM" id="SignalP"/>
    </source>
</evidence>
<sequence>MAVFAHCCAFFAHCCAFFSCFCRYYNTLRSGNVLSHESGKLIRPEQCVLLGHR</sequence>
<dbReference type="AlphaFoldDB" id="A0A6G0QEC7"/>
<proteinExistence type="predicted"/>
<organism evidence="2 3">
    <name type="scientific">Phytophthora fragariae</name>
    <dbReference type="NCBI Taxonomy" id="53985"/>
    <lineage>
        <taxon>Eukaryota</taxon>
        <taxon>Sar</taxon>
        <taxon>Stramenopiles</taxon>
        <taxon>Oomycota</taxon>
        <taxon>Peronosporomycetes</taxon>
        <taxon>Peronosporales</taxon>
        <taxon>Peronosporaceae</taxon>
        <taxon>Phytophthora</taxon>
    </lineage>
</organism>
<dbReference type="Proteomes" id="UP000486351">
    <property type="component" value="Unassembled WGS sequence"/>
</dbReference>
<feature type="signal peptide" evidence="1">
    <location>
        <begin position="1"/>
        <end position="16"/>
    </location>
</feature>
<gene>
    <name evidence="2" type="ORF">PF008_g27373</name>
</gene>
<dbReference type="EMBL" id="QXFY01003611">
    <property type="protein sequence ID" value="KAE9283556.1"/>
    <property type="molecule type" value="Genomic_DNA"/>
</dbReference>